<accession>A0A211ZPB7</accession>
<evidence type="ECO:0000313" key="1">
    <source>
        <dbReference type="EMBL" id="OWJ67111.1"/>
    </source>
</evidence>
<keyword evidence="2" id="KW-1185">Reference proteome</keyword>
<evidence type="ECO:0000313" key="2">
    <source>
        <dbReference type="Proteomes" id="UP000196655"/>
    </source>
</evidence>
<gene>
    <name evidence="1" type="ORF">BWR60_11280</name>
</gene>
<protein>
    <submittedName>
        <fullName evidence="1">Uncharacterized protein</fullName>
    </submittedName>
</protein>
<sequence length="189" mass="19458">MDLSMTRFLLSPLHPRRPARILVAAILALAGGALPTLAAVPRVVTDEIDPVTLIPFSVASGRAELPVSVQGNPFMASGIADAVTRIMTQGFGGGHTRFVPVATPTAGPAHTPYYSVVLNPAHGLLPDALCSGDTIATEPAMRPIVVRAATCLDGQAQSAATGTLGQASGPDDPGFTGLVRDLTQRLMTL</sequence>
<name>A0A211ZPB7_9PROT</name>
<comment type="caution">
    <text evidence="1">The sequence shown here is derived from an EMBL/GenBank/DDBJ whole genome shotgun (WGS) entry which is preliminary data.</text>
</comment>
<organism evidence="1 2">
    <name type="scientific">Inquilinus limosus</name>
    <dbReference type="NCBI Taxonomy" id="171674"/>
    <lineage>
        <taxon>Bacteria</taxon>
        <taxon>Pseudomonadati</taxon>
        <taxon>Pseudomonadota</taxon>
        <taxon>Alphaproteobacteria</taxon>
        <taxon>Rhodospirillales</taxon>
        <taxon>Rhodospirillaceae</taxon>
        <taxon>Inquilinus</taxon>
    </lineage>
</organism>
<dbReference type="AlphaFoldDB" id="A0A211ZPB7"/>
<dbReference type="Proteomes" id="UP000196655">
    <property type="component" value="Unassembled WGS sequence"/>
</dbReference>
<reference evidence="2" key="1">
    <citation type="submission" date="2017-05" db="EMBL/GenBank/DDBJ databases">
        <authorList>
            <person name="Macchi M."/>
            <person name="Festa S."/>
            <person name="Coppotelli B.M."/>
            <person name="Morelli I.S."/>
        </authorList>
    </citation>
    <scope>NUCLEOTIDE SEQUENCE [LARGE SCALE GENOMIC DNA]</scope>
    <source>
        <strain evidence="2">I</strain>
    </source>
</reference>
<proteinExistence type="predicted"/>
<dbReference type="EMBL" id="NHON01000016">
    <property type="protein sequence ID" value="OWJ67111.1"/>
    <property type="molecule type" value="Genomic_DNA"/>
</dbReference>